<keyword evidence="2" id="KW-1185">Reference proteome</keyword>
<evidence type="ECO:0000313" key="2">
    <source>
        <dbReference type="Proteomes" id="UP000887013"/>
    </source>
</evidence>
<organism evidence="1 2">
    <name type="scientific">Nephila pilipes</name>
    <name type="common">Giant wood spider</name>
    <name type="synonym">Nephila maculata</name>
    <dbReference type="NCBI Taxonomy" id="299642"/>
    <lineage>
        <taxon>Eukaryota</taxon>
        <taxon>Metazoa</taxon>
        <taxon>Ecdysozoa</taxon>
        <taxon>Arthropoda</taxon>
        <taxon>Chelicerata</taxon>
        <taxon>Arachnida</taxon>
        <taxon>Araneae</taxon>
        <taxon>Araneomorphae</taxon>
        <taxon>Entelegynae</taxon>
        <taxon>Araneoidea</taxon>
        <taxon>Nephilidae</taxon>
        <taxon>Nephila</taxon>
    </lineage>
</organism>
<dbReference type="AlphaFoldDB" id="A0A8X6U9R9"/>
<dbReference type="Proteomes" id="UP000887013">
    <property type="component" value="Unassembled WGS sequence"/>
</dbReference>
<accession>A0A8X6U9R9</accession>
<gene>
    <name evidence="1" type="ORF">NPIL_583501</name>
</gene>
<proteinExistence type="predicted"/>
<evidence type="ECO:0000313" key="1">
    <source>
        <dbReference type="EMBL" id="GFU07381.1"/>
    </source>
</evidence>
<dbReference type="EMBL" id="BMAW01077645">
    <property type="protein sequence ID" value="GFU07381.1"/>
    <property type="molecule type" value="Genomic_DNA"/>
</dbReference>
<name>A0A8X6U9R9_NEPPI</name>
<reference evidence="1" key="1">
    <citation type="submission" date="2020-08" db="EMBL/GenBank/DDBJ databases">
        <title>Multicomponent nature underlies the extraordinary mechanical properties of spider dragline silk.</title>
        <authorList>
            <person name="Kono N."/>
            <person name="Nakamura H."/>
            <person name="Mori M."/>
            <person name="Yoshida Y."/>
            <person name="Ohtoshi R."/>
            <person name="Malay A.D."/>
            <person name="Moran D.A.P."/>
            <person name="Tomita M."/>
            <person name="Numata K."/>
            <person name="Arakawa K."/>
        </authorList>
    </citation>
    <scope>NUCLEOTIDE SEQUENCE</scope>
</reference>
<comment type="caution">
    <text evidence="1">The sequence shown here is derived from an EMBL/GenBank/DDBJ whole genome shotgun (WGS) entry which is preliminary data.</text>
</comment>
<protein>
    <submittedName>
        <fullName evidence="1">Uncharacterized protein</fullName>
    </submittedName>
</protein>
<sequence length="191" mass="22417">MTRFSVPQTKSFPRFIEGGFWALTLITKELINGKRGSILMPPSTIGNKVFQFVCFAASCSEIQKRPLRKQGTYRFQNQFKLNLFLHTFVEKIQQLSNPFEFPFLKSVNSTLFEEKENIIFKRGENILKKKRKFEKSPLVELIEYEFPSYLRNNDGFQFACWEIQFHSSGPFPLEPIRLISFTTKLELVNEP</sequence>